<dbReference type="GO" id="GO:0003677">
    <property type="term" value="F:DNA binding"/>
    <property type="evidence" value="ECO:0007669"/>
    <property type="project" value="InterPro"/>
</dbReference>
<dbReference type="PANTHER" id="PTHR37038">
    <property type="entry name" value="TRANSCRIPTIONAL REGULATOR-RELATED"/>
    <property type="match status" value="1"/>
</dbReference>
<reference evidence="2 3" key="1">
    <citation type="submission" date="2018-11" db="EMBL/GenBank/DDBJ databases">
        <title>Species Designations Belie Phenotypic and Genotypic Heterogeneity in Oral Streptococci.</title>
        <authorList>
            <person name="Velsko I."/>
        </authorList>
    </citation>
    <scope>NUCLEOTIDE SEQUENCE [LARGE SCALE GENOMIC DNA]</scope>
    <source>
        <strain evidence="2 3">BCC26</strain>
    </source>
</reference>
<protein>
    <submittedName>
        <fullName evidence="2">Helix-turn-helix domain protein</fullName>
    </submittedName>
</protein>
<accession>A0A3R9M2L0</accession>
<dbReference type="PROSITE" id="PS50943">
    <property type="entry name" value="HTH_CROC1"/>
    <property type="match status" value="1"/>
</dbReference>
<evidence type="ECO:0000259" key="1">
    <source>
        <dbReference type="PROSITE" id="PS50943"/>
    </source>
</evidence>
<proteinExistence type="predicted"/>
<feature type="domain" description="HTH cro/C1-type" evidence="1">
    <location>
        <begin position="18"/>
        <end position="71"/>
    </location>
</feature>
<comment type="caution">
    <text evidence="2">The sequence shown here is derived from an EMBL/GenBank/DDBJ whole genome shotgun (WGS) entry which is preliminary data.</text>
</comment>
<dbReference type="EMBL" id="RJPI01000006">
    <property type="protein sequence ID" value="RSJ65018.1"/>
    <property type="molecule type" value="Genomic_DNA"/>
</dbReference>
<dbReference type="Pfam" id="PF21259">
    <property type="entry name" value="Rgg_C"/>
    <property type="match status" value="1"/>
</dbReference>
<dbReference type="SUPFAM" id="SSF47413">
    <property type="entry name" value="lambda repressor-like DNA-binding domains"/>
    <property type="match status" value="1"/>
</dbReference>
<dbReference type="InterPro" id="IPR010057">
    <property type="entry name" value="Transcription_activator_Rgg_C"/>
</dbReference>
<dbReference type="Gene3D" id="1.25.40.10">
    <property type="entry name" value="Tetratricopeptide repeat domain"/>
    <property type="match status" value="1"/>
</dbReference>
<dbReference type="AlphaFoldDB" id="A0A3R9M2L0"/>
<dbReference type="PANTHER" id="PTHR37038:SF12">
    <property type="entry name" value="TRANSCRIPTIONAL REGULATOR"/>
    <property type="match status" value="1"/>
</dbReference>
<sequence length="297" mass="35001">MGRIIGAGVKMEHLGKVFREFRTSGKYSLKEAAGESCSTSQLSRFELGESDLAVSRFFEILDNIHVTIENFMDKARDFQNHEHVALMAQIIPLYYSNNIAGFQKLQKEQLKKAKSSTNPLYFELNWILLQGLICQRDAHYAMRQSDLEKVADYLFQTEEWTMYELILFGNLYTFYNVDYVARIGREVMEREEYYKEIGRHRKLVLILALNCYQHCLENRSFTDADYFEGYVEKLIGNGIKLYERNIFHYLKGFSLYQRDLKEEGCSQMQEAMHIFDVLGLPEQVAYYQEHYEKFVNA</sequence>
<dbReference type="NCBIfam" id="TIGR01716">
    <property type="entry name" value="RGG_Cterm"/>
    <property type="match status" value="1"/>
</dbReference>
<gene>
    <name evidence="2" type="ORF">D8803_05700</name>
</gene>
<dbReference type="InterPro" id="IPR053163">
    <property type="entry name" value="HTH-type_regulator_Rgg"/>
</dbReference>
<dbReference type="InterPro" id="IPR010982">
    <property type="entry name" value="Lambda_DNA-bd_dom_sf"/>
</dbReference>
<evidence type="ECO:0000313" key="2">
    <source>
        <dbReference type="EMBL" id="RSJ65018.1"/>
    </source>
</evidence>
<dbReference type="InterPro" id="IPR011990">
    <property type="entry name" value="TPR-like_helical_dom_sf"/>
</dbReference>
<organism evidence="2 3">
    <name type="scientific">Streptococcus oralis</name>
    <dbReference type="NCBI Taxonomy" id="1303"/>
    <lineage>
        <taxon>Bacteria</taxon>
        <taxon>Bacillati</taxon>
        <taxon>Bacillota</taxon>
        <taxon>Bacilli</taxon>
        <taxon>Lactobacillales</taxon>
        <taxon>Streptococcaceae</taxon>
        <taxon>Streptococcus</taxon>
    </lineage>
</organism>
<dbReference type="InterPro" id="IPR001387">
    <property type="entry name" value="Cro/C1-type_HTH"/>
</dbReference>
<name>A0A3R9M2L0_STROR</name>
<dbReference type="Proteomes" id="UP000280648">
    <property type="component" value="Unassembled WGS sequence"/>
</dbReference>
<evidence type="ECO:0000313" key="3">
    <source>
        <dbReference type="Proteomes" id="UP000280648"/>
    </source>
</evidence>